<proteinExistence type="predicted"/>
<comment type="caution">
    <text evidence="2">The sequence shown here is derived from an EMBL/GenBank/DDBJ whole genome shotgun (WGS) entry which is preliminary data.</text>
</comment>
<dbReference type="RefSeq" id="WP_210034782.1">
    <property type="nucleotide sequence ID" value="NZ_JAGINU010000001.1"/>
</dbReference>
<sequence length="157" mass="16785">MPMGTGIERPAVTGFHHVSAIVTDVESSATWYQRVLGLQRLPMTFPHHDADGGVRAGSGSRGDPEKAALLLDSATGVMIELHTPVDGDGGPVRGALDHLAFGVADRATLDRWAAWLDMLSVSHDGVADRTDPTDYATLEFRDPDGIALEFIHFPGRG</sequence>
<dbReference type="InterPro" id="IPR029068">
    <property type="entry name" value="Glyas_Bleomycin-R_OHBP_Dase"/>
</dbReference>
<keyword evidence="3" id="KW-1185">Reference proteome</keyword>
<dbReference type="Gene3D" id="3.10.180.10">
    <property type="entry name" value="2,3-Dihydroxybiphenyl 1,2-Dioxygenase, domain 1"/>
    <property type="match status" value="1"/>
</dbReference>
<dbReference type="PROSITE" id="PS51819">
    <property type="entry name" value="VOC"/>
    <property type="match status" value="1"/>
</dbReference>
<dbReference type="CDD" id="cd06587">
    <property type="entry name" value="VOC"/>
    <property type="match status" value="1"/>
</dbReference>
<organism evidence="2 3">
    <name type="scientific">Pseudonocardia parietis</name>
    <dbReference type="NCBI Taxonomy" id="570936"/>
    <lineage>
        <taxon>Bacteria</taxon>
        <taxon>Bacillati</taxon>
        <taxon>Actinomycetota</taxon>
        <taxon>Actinomycetes</taxon>
        <taxon>Pseudonocardiales</taxon>
        <taxon>Pseudonocardiaceae</taxon>
        <taxon>Pseudonocardia</taxon>
    </lineage>
</organism>
<protein>
    <submittedName>
        <fullName evidence="2">Catechol 2,3-dioxygenase-like lactoylglutathione lyase family enzyme</fullName>
    </submittedName>
</protein>
<name>A0ABS4W655_9PSEU</name>
<dbReference type="Pfam" id="PF00903">
    <property type="entry name" value="Glyoxalase"/>
    <property type="match status" value="1"/>
</dbReference>
<dbReference type="SUPFAM" id="SSF54593">
    <property type="entry name" value="Glyoxalase/Bleomycin resistance protein/Dihydroxybiphenyl dioxygenase"/>
    <property type="match status" value="1"/>
</dbReference>
<feature type="domain" description="VOC" evidence="1">
    <location>
        <begin position="14"/>
        <end position="153"/>
    </location>
</feature>
<evidence type="ECO:0000313" key="2">
    <source>
        <dbReference type="EMBL" id="MBP2371109.1"/>
    </source>
</evidence>
<dbReference type="EMBL" id="JAGINU010000001">
    <property type="protein sequence ID" value="MBP2371109.1"/>
    <property type="molecule type" value="Genomic_DNA"/>
</dbReference>
<reference evidence="2 3" key="1">
    <citation type="submission" date="2021-03" db="EMBL/GenBank/DDBJ databases">
        <title>Sequencing the genomes of 1000 actinobacteria strains.</title>
        <authorList>
            <person name="Klenk H.-P."/>
        </authorList>
    </citation>
    <scope>NUCLEOTIDE SEQUENCE [LARGE SCALE GENOMIC DNA]</scope>
    <source>
        <strain evidence="2 3">DSM 45256</strain>
    </source>
</reference>
<evidence type="ECO:0000313" key="3">
    <source>
        <dbReference type="Proteomes" id="UP001519295"/>
    </source>
</evidence>
<evidence type="ECO:0000259" key="1">
    <source>
        <dbReference type="PROSITE" id="PS51819"/>
    </source>
</evidence>
<gene>
    <name evidence="2" type="ORF">JOF36_006805</name>
</gene>
<dbReference type="Proteomes" id="UP001519295">
    <property type="component" value="Unassembled WGS sequence"/>
</dbReference>
<dbReference type="InterPro" id="IPR004360">
    <property type="entry name" value="Glyas_Fos-R_dOase_dom"/>
</dbReference>
<accession>A0ABS4W655</accession>
<dbReference type="InterPro" id="IPR037523">
    <property type="entry name" value="VOC_core"/>
</dbReference>